<feature type="compositionally biased region" description="Polar residues" evidence="1">
    <location>
        <begin position="68"/>
        <end position="80"/>
    </location>
</feature>
<protein>
    <submittedName>
        <fullName evidence="2">Uncharacterized protein</fullName>
    </submittedName>
</protein>
<comment type="caution">
    <text evidence="2">The sequence shown here is derived from an EMBL/GenBank/DDBJ whole genome shotgun (WGS) entry which is preliminary data.</text>
</comment>
<reference evidence="2 3" key="1">
    <citation type="submission" date="2019-05" db="EMBL/GenBank/DDBJ databases">
        <title>Another draft genome of Portunus trituberculatus and its Hox gene families provides insights of decapod evolution.</title>
        <authorList>
            <person name="Jeong J.-H."/>
            <person name="Song I."/>
            <person name="Kim S."/>
            <person name="Choi T."/>
            <person name="Kim D."/>
            <person name="Ryu S."/>
            <person name="Kim W."/>
        </authorList>
    </citation>
    <scope>NUCLEOTIDE SEQUENCE [LARGE SCALE GENOMIC DNA]</scope>
    <source>
        <tissue evidence="2">Muscle</tissue>
    </source>
</reference>
<evidence type="ECO:0000313" key="3">
    <source>
        <dbReference type="Proteomes" id="UP000324222"/>
    </source>
</evidence>
<feature type="compositionally biased region" description="Low complexity" evidence="1">
    <location>
        <begin position="87"/>
        <end position="99"/>
    </location>
</feature>
<dbReference type="Proteomes" id="UP000324222">
    <property type="component" value="Unassembled WGS sequence"/>
</dbReference>
<organism evidence="2 3">
    <name type="scientific">Portunus trituberculatus</name>
    <name type="common">Swimming crab</name>
    <name type="synonym">Neptunus trituberculatus</name>
    <dbReference type="NCBI Taxonomy" id="210409"/>
    <lineage>
        <taxon>Eukaryota</taxon>
        <taxon>Metazoa</taxon>
        <taxon>Ecdysozoa</taxon>
        <taxon>Arthropoda</taxon>
        <taxon>Crustacea</taxon>
        <taxon>Multicrustacea</taxon>
        <taxon>Malacostraca</taxon>
        <taxon>Eumalacostraca</taxon>
        <taxon>Eucarida</taxon>
        <taxon>Decapoda</taxon>
        <taxon>Pleocyemata</taxon>
        <taxon>Brachyura</taxon>
        <taxon>Eubrachyura</taxon>
        <taxon>Portunoidea</taxon>
        <taxon>Portunidae</taxon>
        <taxon>Portuninae</taxon>
        <taxon>Portunus</taxon>
    </lineage>
</organism>
<feature type="region of interest" description="Disordered" evidence="1">
    <location>
        <begin position="68"/>
        <end position="116"/>
    </location>
</feature>
<feature type="compositionally biased region" description="Pro residues" evidence="1">
    <location>
        <begin position="100"/>
        <end position="110"/>
    </location>
</feature>
<evidence type="ECO:0000256" key="1">
    <source>
        <dbReference type="SAM" id="MobiDB-lite"/>
    </source>
</evidence>
<accession>A0A5B7CQY1</accession>
<sequence>MVPERVSRRPESFERVASPGTQLERRVWPQKMEEIWYRKHDMVKQHRHDLKKPRIEEEEQHFFIIASQDSRGGSRSNGQRHNGVRGEGVVVPRPTTTALHPPPNLPPPPSFTLKRRSSSTCQLSPYHTLHRNEGPRPPPVHAPHRYILYLHAVCRLIYCSNFPSTLMPACRFSHTFPSDVS</sequence>
<dbReference type="EMBL" id="VSRR010000198">
    <property type="protein sequence ID" value="MPC12112.1"/>
    <property type="molecule type" value="Genomic_DNA"/>
</dbReference>
<keyword evidence="3" id="KW-1185">Reference proteome</keyword>
<proteinExistence type="predicted"/>
<dbReference type="AlphaFoldDB" id="A0A5B7CQY1"/>
<gene>
    <name evidence="2" type="ORF">E2C01_004790</name>
</gene>
<name>A0A5B7CQY1_PORTR</name>
<evidence type="ECO:0000313" key="2">
    <source>
        <dbReference type="EMBL" id="MPC12112.1"/>
    </source>
</evidence>